<dbReference type="RefSeq" id="WP_128939472.1">
    <property type="nucleotide sequence ID" value="NZ_RDRA01000006.1"/>
</dbReference>
<accession>A0ABY0DNI5</accession>
<feature type="domain" description="ATP-dependent DNA ligase family profile" evidence="1">
    <location>
        <begin position="37"/>
        <end position="196"/>
    </location>
</feature>
<dbReference type="GO" id="GO:0016874">
    <property type="term" value="F:ligase activity"/>
    <property type="evidence" value="ECO:0007669"/>
    <property type="project" value="UniProtKB-KW"/>
</dbReference>
<protein>
    <submittedName>
        <fullName evidence="2">DNA ligase</fullName>
    </submittedName>
</protein>
<dbReference type="Proteomes" id="UP000289946">
    <property type="component" value="Unassembled WGS sequence"/>
</dbReference>
<dbReference type="Gene3D" id="3.30.1490.70">
    <property type="match status" value="1"/>
</dbReference>
<dbReference type="Pfam" id="PF01068">
    <property type="entry name" value="DNA_ligase_A_M"/>
    <property type="match status" value="1"/>
</dbReference>
<evidence type="ECO:0000313" key="2">
    <source>
        <dbReference type="EMBL" id="RXG96368.1"/>
    </source>
</evidence>
<dbReference type="SUPFAM" id="SSF56091">
    <property type="entry name" value="DNA ligase/mRNA capping enzyme, catalytic domain"/>
    <property type="match status" value="1"/>
</dbReference>
<reference evidence="2 3" key="1">
    <citation type="submission" date="2018-10" db="EMBL/GenBank/DDBJ databases">
        <title>Bradyrhizobium sp. nov., isolated from effective nodules of peanut in China.</title>
        <authorList>
            <person name="Li Y."/>
        </authorList>
    </citation>
    <scope>NUCLEOTIDE SEQUENCE [LARGE SCALE GENOMIC DNA]</scope>
    <source>
        <strain evidence="2 3">CCBAU 51781</strain>
    </source>
</reference>
<keyword evidence="3" id="KW-1185">Reference proteome</keyword>
<dbReference type="Gene3D" id="3.30.470.30">
    <property type="entry name" value="DNA ligase/mRNA capping enzyme"/>
    <property type="match status" value="1"/>
</dbReference>
<keyword evidence="2" id="KW-0436">Ligase</keyword>
<comment type="caution">
    <text evidence="2">The sequence shown here is derived from an EMBL/GenBank/DDBJ whole genome shotgun (WGS) entry which is preliminary data.</text>
</comment>
<evidence type="ECO:0000259" key="1">
    <source>
        <dbReference type="Pfam" id="PF01068"/>
    </source>
</evidence>
<proteinExistence type="predicted"/>
<dbReference type="EMBL" id="RDRA01000006">
    <property type="protein sequence ID" value="RXG96368.1"/>
    <property type="molecule type" value="Genomic_DNA"/>
</dbReference>
<sequence length="207" mass="23908">MEDRLAPGGTWQLQVRQGDRPLFRDRNQERVAGLTLDGPDWIHEIKYDGYRLRVERSGREMRLLTRNGHNWRDCFPLDRRERAEEPRAAGEAVVLGVSDFNALHSRRHDEEVQLYAFDVIALGGEDLRALPLSMRKTNLARLLRGRPDGMFVAPFEPGAIGPDLFGAACRMGLEGIVSKHRARRYQPRNCDWVKVKNRTHPAMWREL</sequence>
<organism evidence="2 3">
    <name type="scientific">Bradyrhizobium zhanjiangense</name>
    <dbReference type="NCBI Taxonomy" id="1325107"/>
    <lineage>
        <taxon>Bacteria</taxon>
        <taxon>Pseudomonadati</taxon>
        <taxon>Pseudomonadota</taxon>
        <taxon>Alphaproteobacteria</taxon>
        <taxon>Hyphomicrobiales</taxon>
        <taxon>Nitrobacteraceae</taxon>
        <taxon>Bradyrhizobium</taxon>
    </lineage>
</organism>
<name>A0ABY0DNI5_9BRAD</name>
<evidence type="ECO:0000313" key="3">
    <source>
        <dbReference type="Proteomes" id="UP000289946"/>
    </source>
</evidence>
<gene>
    <name evidence="2" type="ORF">EAS62_12325</name>
</gene>
<dbReference type="InterPro" id="IPR012310">
    <property type="entry name" value="DNA_ligase_ATP-dep_cent"/>
</dbReference>